<dbReference type="GO" id="GO:0015891">
    <property type="term" value="P:siderophore transport"/>
    <property type="evidence" value="ECO:0007669"/>
    <property type="project" value="InterPro"/>
</dbReference>
<feature type="region of interest" description="Disordered" evidence="15">
    <location>
        <begin position="190"/>
        <end position="241"/>
    </location>
</feature>
<keyword evidence="3 13" id="KW-0813">Transport</keyword>
<comment type="similarity">
    <text evidence="2 13 14">Belongs to the TonB-dependent receptor family.</text>
</comment>
<evidence type="ECO:0000256" key="13">
    <source>
        <dbReference type="PROSITE-ProRule" id="PRU01360"/>
    </source>
</evidence>
<keyword evidence="11 13" id="KW-0472">Membrane</keyword>
<dbReference type="GO" id="GO:0015344">
    <property type="term" value="F:siderophore uptake transmembrane transporter activity"/>
    <property type="evidence" value="ECO:0007669"/>
    <property type="project" value="TreeGrafter"/>
</dbReference>
<dbReference type="InterPro" id="IPR000531">
    <property type="entry name" value="Beta-barrel_TonB"/>
</dbReference>
<dbReference type="PANTHER" id="PTHR32552">
    <property type="entry name" value="FERRICHROME IRON RECEPTOR-RELATED"/>
    <property type="match status" value="1"/>
</dbReference>
<dbReference type="FunFam" id="2.170.130.10:FF:000001">
    <property type="entry name" value="Catecholate siderophore TonB-dependent receptor"/>
    <property type="match status" value="1"/>
</dbReference>
<dbReference type="Pfam" id="PF11741">
    <property type="entry name" value="AMIN"/>
    <property type="match status" value="1"/>
</dbReference>
<evidence type="ECO:0000256" key="4">
    <source>
        <dbReference type="ARBA" id="ARBA00022452"/>
    </source>
</evidence>
<keyword evidence="8" id="KW-0408">Iron</keyword>
<dbReference type="Pfam" id="PF00593">
    <property type="entry name" value="TonB_dep_Rec_b-barrel"/>
    <property type="match status" value="1"/>
</dbReference>
<dbReference type="InterPro" id="IPR039426">
    <property type="entry name" value="TonB-dep_rcpt-like"/>
</dbReference>
<dbReference type="CDD" id="cd01347">
    <property type="entry name" value="ligand_gated_channel"/>
    <property type="match status" value="1"/>
</dbReference>
<dbReference type="EMBL" id="AP018216">
    <property type="protein sequence ID" value="BAY72075.1"/>
    <property type="molecule type" value="Genomic_DNA"/>
</dbReference>
<feature type="domain" description="AMIN" evidence="18">
    <location>
        <begin position="88"/>
        <end position="184"/>
    </location>
</feature>
<evidence type="ECO:0000256" key="12">
    <source>
        <dbReference type="ARBA" id="ARBA00023237"/>
    </source>
</evidence>
<evidence type="ECO:0000256" key="8">
    <source>
        <dbReference type="ARBA" id="ARBA00023004"/>
    </source>
</evidence>
<proteinExistence type="inferred from homology"/>
<keyword evidence="12 13" id="KW-0998">Cell outer membrane</keyword>
<evidence type="ECO:0000256" key="15">
    <source>
        <dbReference type="SAM" id="MobiDB-lite"/>
    </source>
</evidence>
<keyword evidence="19" id="KW-0675">Receptor</keyword>
<evidence type="ECO:0000256" key="14">
    <source>
        <dbReference type="RuleBase" id="RU003357"/>
    </source>
</evidence>
<evidence type="ECO:0000259" key="17">
    <source>
        <dbReference type="Pfam" id="PF07715"/>
    </source>
</evidence>
<evidence type="ECO:0000313" key="20">
    <source>
        <dbReference type="Proteomes" id="UP000217507"/>
    </source>
</evidence>
<keyword evidence="7" id="KW-0732">Signal</keyword>
<keyword evidence="5" id="KW-0410">Iron transport</keyword>
<dbReference type="InterPro" id="IPR021731">
    <property type="entry name" value="AMIN_dom"/>
</dbReference>
<evidence type="ECO:0000256" key="11">
    <source>
        <dbReference type="ARBA" id="ARBA00023136"/>
    </source>
</evidence>
<accession>A0A1Z4KSS4</accession>
<keyword evidence="10 14" id="KW-0798">TonB box</keyword>
<dbReference type="SUPFAM" id="SSF56935">
    <property type="entry name" value="Porins"/>
    <property type="match status" value="1"/>
</dbReference>
<evidence type="ECO:0000256" key="2">
    <source>
        <dbReference type="ARBA" id="ARBA00009810"/>
    </source>
</evidence>
<feature type="domain" description="TonB-dependent receptor-like beta-barrel" evidence="16">
    <location>
        <begin position="411"/>
        <end position="845"/>
    </location>
</feature>
<keyword evidence="4 13" id="KW-1134">Transmembrane beta strand</keyword>
<evidence type="ECO:0000256" key="6">
    <source>
        <dbReference type="ARBA" id="ARBA00022692"/>
    </source>
</evidence>
<dbReference type="PROSITE" id="PS52016">
    <property type="entry name" value="TONB_DEPENDENT_REC_3"/>
    <property type="match status" value="1"/>
</dbReference>
<dbReference type="NCBIfam" id="TIGR01783">
    <property type="entry name" value="TonB-siderophor"/>
    <property type="match status" value="1"/>
</dbReference>
<dbReference type="InterPro" id="IPR012910">
    <property type="entry name" value="Plug_dom"/>
</dbReference>
<name>A0A1Z4KSS4_ANAVA</name>
<organism evidence="19 20">
    <name type="scientific">Trichormus variabilis NIES-23</name>
    <dbReference type="NCBI Taxonomy" id="1973479"/>
    <lineage>
        <taxon>Bacteria</taxon>
        <taxon>Bacillati</taxon>
        <taxon>Cyanobacteriota</taxon>
        <taxon>Cyanophyceae</taxon>
        <taxon>Nostocales</taxon>
        <taxon>Nostocaceae</taxon>
        <taxon>Trichormus</taxon>
    </lineage>
</organism>
<evidence type="ECO:0000256" key="10">
    <source>
        <dbReference type="ARBA" id="ARBA00023077"/>
    </source>
</evidence>
<dbReference type="Proteomes" id="UP000217507">
    <property type="component" value="Chromosome"/>
</dbReference>
<evidence type="ECO:0000256" key="3">
    <source>
        <dbReference type="ARBA" id="ARBA00022448"/>
    </source>
</evidence>
<dbReference type="Pfam" id="PF07715">
    <property type="entry name" value="Plug"/>
    <property type="match status" value="1"/>
</dbReference>
<dbReference type="GO" id="GO:0038023">
    <property type="term" value="F:signaling receptor activity"/>
    <property type="evidence" value="ECO:0007669"/>
    <property type="project" value="InterPro"/>
</dbReference>
<keyword evidence="6 13" id="KW-0812">Transmembrane</keyword>
<reference evidence="19 20" key="1">
    <citation type="submission" date="2017-06" db="EMBL/GenBank/DDBJ databases">
        <title>Genome sequencing of cyanobaciteial culture collection at National Institute for Environmental Studies (NIES).</title>
        <authorList>
            <person name="Hirose Y."/>
            <person name="Shimura Y."/>
            <person name="Fujisawa T."/>
            <person name="Nakamura Y."/>
            <person name="Kawachi M."/>
        </authorList>
    </citation>
    <scope>NUCLEOTIDE SEQUENCE [LARGE SCALE GENOMIC DNA]</scope>
    <source>
        <strain evidence="19 20">NIES-23</strain>
    </source>
</reference>
<evidence type="ECO:0000256" key="1">
    <source>
        <dbReference type="ARBA" id="ARBA00004571"/>
    </source>
</evidence>
<sequence length="876" mass="97063">MRLQLLLQSLLFTGSFTLSLIAPTLSQEIKSTETETTSDQTSNQAINTIITKQPRIYQIDRSKSVQWLAQSPPPSSSPAVSVIEVTGVQVNPSQKGLDIIFQTTKGDQLQVSGRNEGNAYIADIPNAQLRLSGGSIFRQENPINGITEVTVTNQDANTIRVTVTGEASVPSVELFDSDQGLIFEVAAPTAPTPAQPESQVQPEQPSAESEEPIELVVTGEQDGYKVEDATGGTRTNTPIRDTPFSIQVVPEEVIKDQQVQRVTDALRAVPGVISQDAPVSAFESFNFRGFSSQSFLRNGIRDETIGTAGSGVANIERIEVLRGPAGALFGSGSPGGTVNIVTKQPLSSPFYEIEGTVGSFDTYEGRVDLTGPLNRDNDTLLYRLTASASKLGSFIDFVDNERYFISPVLTWLIDKNTNLTLEAEYLSTKNPNYNGLPALGTVLPNPEGEIPLSRNLNEPSFDKNDRQVYRLGYNFEHRFSENWQFRNSLRAAFQEYQNEAIFPLELLEDNRTLVRFAQSLESTRNVYVLNTNVVGDFKTGSIAHKLLFGFDLLRDDTRNRDTQDFAIEPINLFNPVYGTQTIGSSAPSSNFISNTDGLGIYLQDQMTLADNFKILLGGRFDIISQKQEDDNGETINFLQDEAFSPRIGLVYQPTKNISLYGSYSRSFTQVVGTSFDQRLFQPERGTQYEVGIKGDWLDRKLSTTLAFYQITRSNVLSNDPDNPGFLIQTGEQRSQGIELDIAGEILPGWKIIGGYAYSDAKVTQDQEFEGNLLNNTPKHAFSLWTTYELQSGNLQGLGFGLGLYYIGERQGDLSNSFELPSYFRTDAAMFYRRNNFRAALNINNLFDTEYFETAFDALSVVPGAPLMVKFTLGWQF</sequence>
<dbReference type="InterPro" id="IPR010105">
    <property type="entry name" value="TonB_sidphr_rcpt"/>
</dbReference>
<evidence type="ECO:0000256" key="9">
    <source>
        <dbReference type="ARBA" id="ARBA00023065"/>
    </source>
</evidence>
<evidence type="ECO:0000313" key="19">
    <source>
        <dbReference type="EMBL" id="BAY72075.1"/>
    </source>
</evidence>
<evidence type="ECO:0000259" key="16">
    <source>
        <dbReference type="Pfam" id="PF00593"/>
    </source>
</evidence>
<keyword evidence="9" id="KW-0406">Ion transport</keyword>
<feature type="domain" description="TonB-dependent receptor plug" evidence="17">
    <location>
        <begin position="239"/>
        <end position="337"/>
    </location>
</feature>
<dbReference type="Gene3D" id="2.40.170.20">
    <property type="entry name" value="TonB-dependent receptor, beta-barrel domain"/>
    <property type="match status" value="1"/>
</dbReference>
<protein>
    <submittedName>
        <fullName evidence="19">Ferrichrome iron receptor</fullName>
    </submittedName>
</protein>
<dbReference type="Gene3D" id="2.170.130.10">
    <property type="entry name" value="TonB-dependent receptor, plug domain"/>
    <property type="match status" value="1"/>
</dbReference>
<gene>
    <name evidence="19" type="ORF">NIES23_48990</name>
</gene>
<feature type="compositionally biased region" description="Low complexity" evidence="15">
    <location>
        <begin position="195"/>
        <end position="207"/>
    </location>
</feature>
<dbReference type="FunFam" id="2.40.170.20:FF:000005">
    <property type="entry name" value="TonB-dependent siderophore receptor"/>
    <property type="match status" value="1"/>
</dbReference>
<evidence type="ECO:0000256" key="5">
    <source>
        <dbReference type="ARBA" id="ARBA00022496"/>
    </source>
</evidence>
<dbReference type="InterPro" id="IPR037066">
    <property type="entry name" value="Plug_dom_sf"/>
</dbReference>
<dbReference type="PANTHER" id="PTHR32552:SF68">
    <property type="entry name" value="FERRICHROME OUTER MEMBRANE TRANSPORTER_PHAGE RECEPTOR"/>
    <property type="match status" value="1"/>
</dbReference>
<dbReference type="AlphaFoldDB" id="A0A1Z4KSS4"/>
<comment type="subcellular location">
    <subcellularLocation>
        <location evidence="1 13">Cell outer membrane</location>
        <topology evidence="1 13">Multi-pass membrane protein</topology>
    </subcellularLocation>
</comment>
<evidence type="ECO:0000259" key="18">
    <source>
        <dbReference type="Pfam" id="PF11741"/>
    </source>
</evidence>
<evidence type="ECO:0000256" key="7">
    <source>
        <dbReference type="ARBA" id="ARBA00022729"/>
    </source>
</evidence>
<dbReference type="GO" id="GO:0009279">
    <property type="term" value="C:cell outer membrane"/>
    <property type="evidence" value="ECO:0007669"/>
    <property type="project" value="UniProtKB-SubCell"/>
</dbReference>
<dbReference type="InterPro" id="IPR036942">
    <property type="entry name" value="Beta-barrel_TonB_sf"/>
</dbReference>